<proteinExistence type="predicted"/>
<organism evidence="1 2">
    <name type="scientific">Macrophomina phaseolina</name>
    <dbReference type="NCBI Taxonomy" id="35725"/>
    <lineage>
        <taxon>Eukaryota</taxon>
        <taxon>Fungi</taxon>
        <taxon>Dikarya</taxon>
        <taxon>Ascomycota</taxon>
        <taxon>Pezizomycotina</taxon>
        <taxon>Dothideomycetes</taxon>
        <taxon>Dothideomycetes incertae sedis</taxon>
        <taxon>Botryosphaeriales</taxon>
        <taxon>Botryosphaeriaceae</taxon>
        <taxon>Macrophomina</taxon>
    </lineage>
</organism>
<gene>
    <name evidence="1" type="ORF">B0J12DRAFT_705388</name>
</gene>
<evidence type="ECO:0000313" key="2">
    <source>
        <dbReference type="Proteomes" id="UP000774617"/>
    </source>
</evidence>
<protein>
    <submittedName>
        <fullName evidence="1">Uncharacterized protein</fullName>
    </submittedName>
</protein>
<dbReference type="Proteomes" id="UP000774617">
    <property type="component" value="Unassembled WGS sequence"/>
</dbReference>
<reference evidence="1 2" key="1">
    <citation type="journal article" date="2021" name="Nat. Commun.">
        <title>Genetic determinants of endophytism in the Arabidopsis root mycobiome.</title>
        <authorList>
            <person name="Mesny F."/>
            <person name="Miyauchi S."/>
            <person name="Thiergart T."/>
            <person name="Pickel B."/>
            <person name="Atanasova L."/>
            <person name="Karlsson M."/>
            <person name="Huettel B."/>
            <person name="Barry K.W."/>
            <person name="Haridas S."/>
            <person name="Chen C."/>
            <person name="Bauer D."/>
            <person name="Andreopoulos W."/>
            <person name="Pangilinan J."/>
            <person name="LaButti K."/>
            <person name="Riley R."/>
            <person name="Lipzen A."/>
            <person name="Clum A."/>
            <person name="Drula E."/>
            <person name="Henrissat B."/>
            <person name="Kohler A."/>
            <person name="Grigoriev I.V."/>
            <person name="Martin F.M."/>
            <person name="Hacquard S."/>
        </authorList>
    </citation>
    <scope>NUCLEOTIDE SEQUENCE [LARGE SCALE GENOMIC DNA]</scope>
    <source>
        <strain evidence="1 2">MPI-SDFR-AT-0080</strain>
    </source>
</reference>
<evidence type="ECO:0000313" key="1">
    <source>
        <dbReference type="EMBL" id="KAH7021672.1"/>
    </source>
</evidence>
<dbReference type="EMBL" id="JAGTJR010000065">
    <property type="protein sequence ID" value="KAH7021672.1"/>
    <property type="molecule type" value="Genomic_DNA"/>
</dbReference>
<sequence>MNSFKDCEDVQWFLDQLSNVNGDSGQDTTSSAQPECHGASNNLMAPARRFGEASQVDVPGDKSGPENFMSNNWKGIGCEPIKNHTSYCNEADVTEPTTGLENFLWPSRATVQSSNDSPAVESLKKELETKDQEIQQISAKLGIVEEYIRNTTRWIETHRAITMPFHCTASAFRPDQVGIEDVQTSNPKATKQQQEESREELREIKEKIVAIESYVNQATQWMKKLHETPVAALGHKVSPLRWIPIPQSRNTVVGARHKIMLQALRATTHSKETRANLARIVTHPSVKSVPRACGPGGQSAGKVTIPLLSAEEDHCRTKQLKINNLQQNKTRK</sequence>
<comment type="caution">
    <text evidence="1">The sequence shown here is derived from an EMBL/GenBank/DDBJ whole genome shotgun (WGS) entry which is preliminary data.</text>
</comment>
<keyword evidence="2" id="KW-1185">Reference proteome</keyword>
<accession>A0ABQ8FV02</accession>
<name>A0ABQ8FV02_9PEZI</name>